<dbReference type="OrthoDB" id="5788703at2759"/>
<sequence>MEEDESRARVDLVASISSQVAEGIGPIISELVAKKFKEEKQTEAAHQAVPKVPTLQHPGLNQQAILLSRWIADLERIESAPTEEDRRNLLGDLKKNLRRRLATVVGADSDPSVFKLADAYERVESAIDQTDDFGKAVADHLKKSVNLSTSSQRKRKRGDQPFRAGGYPEGTDVSAGSPFQFPHFQYAWNPPSALPGAPFTSAGSGQTPFYQYAPARTFGRSQGYPQRPCFNCGQFGHIAAVCGVPKKPTNW</sequence>
<dbReference type="EMBL" id="JOJR01001116">
    <property type="protein sequence ID" value="RCN32321.1"/>
    <property type="molecule type" value="Genomic_DNA"/>
</dbReference>
<evidence type="ECO:0000259" key="3">
    <source>
        <dbReference type="PROSITE" id="PS50158"/>
    </source>
</evidence>
<proteinExistence type="predicted"/>
<keyword evidence="5" id="KW-1185">Reference proteome</keyword>
<gene>
    <name evidence="4" type="ORF">ANCCAN_21879</name>
</gene>
<dbReference type="SMART" id="SM00343">
    <property type="entry name" value="ZnF_C2HC"/>
    <property type="match status" value="1"/>
</dbReference>
<evidence type="ECO:0000313" key="5">
    <source>
        <dbReference type="Proteomes" id="UP000252519"/>
    </source>
</evidence>
<dbReference type="Gene3D" id="4.10.60.10">
    <property type="entry name" value="Zinc finger, CCHC-type"/>
    <property type="match status" value="1"/>
</dbReference>
<comment type="caution">
    <text evidence="4">The sequence shown here is derived from an EMBL/GenBank/DDBJ whole genome shotgun (WGS) entry which is preliminary data.</text>
</comment>
<dbReference type="Pfam" id="PF00098">
    <property type="entry name" value="zf-CCHC"/>
    <property type="match status" value="1"/>
</dbReference>
<feature type="region of interest" description="Disordered" evidence="2">
    <location>
        <begin position="145"/>
        <end position="171"/>
    </location>
</feature>
<dbReference type="GO" id="GO:0003676">
    <property type="term" value="F:nucleic acid binding"/>
    <property type="evidence" value="ECO:0007669"/>
    <property type="project" value="InterPro"/>
</dbReference>
<dbReference type="InterPro" id="IPR036875">
    <property type="entry name" value="Znf_CCHC_sf"/>
</dbReference>
<evidence type="ECO:0000313" key="4">
    <source>
        <dbReference type="EMBL" id="RCN32321.1"/>
    </source>
</evidence>
<name>A0A368FJA4_ANCCA</name>
<dbReference type="GO" id="GO:0008270">
    <property type="term" value="F:zinc ion binding"/>
    <property type="evidence" value="ECO:0007669"/>
    <property type="project" value="UniProtKB-KW"/>
</dbReference>
<dbReference type="Proteomes" id="UP000252519">
    <property type="component" value="Unassembled WGS sequence"/>
</dbReference>
<dbReference type="PROSITE" id="PS50158">
    <property type="entry name" value="ZF_CCHC"/>
    <property type="match status" value="1"/>
</dbReference>
<dbReference type="GO" id="GO:0005737">
    <property type="term" value="C:cytoplasm"/>
    <property type="evidence" value="ECO:0007669"/>
    <property type="project" value="UniProtKB-ARBA"/>
</dbReference>
<keyword evidence="1" id="KW-0479">Metal-binding</keyword>
<keyword evidence="1" id="KW-0863">Zinc-finger</keyword>
<protein>
    <submittedName>
        <fullName evidence="4">Zinc knuckle</fullName>
    </submittedName>
</protein>
<dbReference type="SUPFAM" id="SSF57756">
    <property type="entry name" value="Retrovirus zinc finger-like domains"/>
    <property type="match status" value="1"/>
</dbReference>
<dbReference type="GO" id="GO:0019899">
    <property type="term" value="F:enzyme binding"/>
    <property type="evidence" value="ECO:0007669"/>
    <property type="project" value="UniProtKB-ARBA"/>
</dbReference>
<reference evidence="4 5" key="1">
    <citation type="submission" date="2014-10" db="EMBL/GenBank/DDBJ databases">
        <title>Draft genome of the hookworm Ancylostoma caninum.</title>
        <authorList>
            <person name="Mitreva M."/>
        </authorList>
    </citation>
    <scope>NUCLEOTIDE SEQUENCE [LARGE SCALE GENOMIC DNA]</scope>
    <source>
        <strain evidence="4 5">Baltimore</strain>
    </source>
</reference>
<feature type="domain" description="CCHC-type" evidence="3">
    <location>
        <begin position="229"/>
        <end position="242"/>
    </location>
</feature>
<dbReference type="InterPro" id="IPR001878">
    <property type="entry name" value="Znf_CCHC"/>
</dbReference>
<keyword evidence="1" id="KW-0862">Zinc</keyword>
<organism evidence="4 5">
    <name type="scientific">Ancylostoma caninum</name>
    <name type="common">Dog hookworm</name>
    <dbReference type="NCBI Taxonomy" id="29170"/>
    <lineage>
        <taxon>Eukaryota</taxon>
        <taxon>Metazoa</taxon>
        <taxon>Ecdysozoa</taxon>
        <taxon>Nematoda</taxon>
        <taxon>Chromadorea</taxon>
        <taxon>Rhabditida</taxon>
        <taxon>Rhabditina</taxon>
        <taxon>Rhabditomorpha</taxon>
        <taxon>Strongyloidea</taxon>
        <taxon>Ancylostomatidae</taxon>
        <taxon>Ancylostomatinae</taxon>
        <taxon>Ancylostoma</taxon>
    </lineage>
</organism>
<accession>A0A368FJA4</accession>
<evidence type="ECO:0000256" key="2">
    <source>
        <dbReference type="SAM" id="MobiDB-lite"/>
    </source>
</evidence>
<evidence type="ECO:0000256" key="1">
    <source>
        <dbReference type="PROSITE-ProRule" id="PRU00047"/>
    </source>
</evidence>
<dbReference type="AlphaFoldDB" id="A0A368FJA4"/>